<evidence type="ECO:0000256" key="1">
    <source>
        <dbReference type="ARBA" id="ARBA00004141"/>
    </source>
</evidence>
<name>A0AAJ7WRZ4_PETMA</name>
<keyword evidence="5" id="KW-0472">Membrane</keyword>
<keyword evidence="6" id="KW-0732">Signal</keyword>
<evidence type="ECO:0000259" key="8">
    <source>
        <dbReference type="PROSITE" id="PS51212"/>
    </source>
</evidence>
<dbReference type="GO" id="GO:0005261">
    <property type="term" value="F:monoatomic cation channel activity"/>
    <property type="evidence" value="ECO:0007669"/>
    <property type="project" value="TreeGrafter"/>
</dbReference>
<keyword evidence="9" id="KW-1185">Reference proteome</keyword>
<dbReference type="GO" id="GO:0005886">
    <property type="term" value="C:plasma membrane"/>
    <property type="evidence" value="ECO:0007669"/>
    <property type="project" value="TreeGrafter"/>
</dbReference>
<keyword evidence="3" id="KW-0677">Repeat</keyword>
<feature type="signal peptide" evidence="6">
    <location>
        <begin position="1"/>
        <end position="34"/>
    </location>
</feature>
<evidence type="ECO:0000256" key="2">
    <source>
        <dbReference type="ARBA" id="ARBA00022692"/>
    </source>
</evidence>
<dbReference type="Gene3D" id="2.60.40.10">
    <property type="entry name" value="Immunoglobulins"/>
    <property type="match status" value="4"/>
</dbReference>
<dbReference type="InterPro" id="IPR013783">
    <property type="entry name" value="Ig-like_fold"/>
</dbReference>
<reference evidence="10" key="1">
    <citation type="submission" date="2025-08" db="UniProtKB">
        <authorList>
            <consortium name="RefSeq"/>
        </authorList>
    </citation>
    <scope>IDENTIFICATION</scope>
    <source>
        <tissue evidence="10">Sperm</tissue>
    </source>
</reference>
<keyword evidence="4" id="KW-1133">Transmembrane helix</keyword>
<proteinExistence type="predicted"/>
<gene>
    <name evidence="10" type="primary">LOC116941106</name>
</gene>
<feature type="chain" id="PRO_5042539225" evidence="6">
    <location>
        <begin position="35"/>
        <end position="1715"/>
    </location>
</feature>
<dbReference type="InterPro" id="IPR035986">
    <property type="entry name" value="PKD_dom_sf"/>
</dbReference>
<dbReference type="GO" id="GO:0006816">
    <property type="term" value="P:calcium ion transport"/>
    <property type="evidence" value="ECO:0007669"/>
    <property type="project" value="TreeGrafter"/>
</dbReference>
<dbReference type="Proteomes" id="UP001318040">
    <property type="component" value="Chromosome 10"/>
</dbReference>
<dbReference type="CDD" id="cd00146">
    <property type="entry name" value="PKD"/>
    <property type="match status" value="4"/>
</dbReference>
<comment type="subcellular location">
    <subcellularLocation>
        <location evidence="1">Membrane</location>
        <topology evidence="1">Multi-pass membrane protein</topology>
    </subcellularLocation>
</comment>
<evidence type="ECO:0000259" key="7">
    <source>
        <dbReference type="PROSITE" id="PS50093"/>
    </source>
</evidence>
<evidence type="ECO:0000256" key="4">
    <source>
        <dbReference type="ARBA" id="ARBA00022989"/>
    </source>
</evidence>
<evidence type="ECO:0000256" key="3">
    <source>
        <dbReference type="ARBA" id="ARBA00022737"/>
    </source>
</evidence>
<dbReference type="PANTHER" id="PTHR46730:SF4">
    <property type="entry name" value="POLYCYSTIC KIDNEY DISEASE PROTEIN 1-LIKE 1"/>
    <property type="match status" value="1"/>
</dbReference>
<feature type="domain" description="PKD" evidence="7">
    <location>
        <begin position="634"/>
        <end position="680"/>
    </location>
</feature>
<dbReference type="InterPro" id="IPR002889">
    <property type="entry name" value="WSC_carb-bd"/>
</dbReference>
<dbReference type="KEGG" id="pmrn:116941106"/>
<sequence>MGRQPRPVLLTVGLRLTLASSLLAVVTTATPATAADTEASINGSSWFQGCRLAPNSSSAGTGDLQWLGAVDLGGGGGVGGVPGCCQLCLQLRYRFAGIFSGSECTCLNETTSLPPADDTACSQSCDGATCLPVGGGDDTLAVYETSGPYILGLRVSLLYRSIPAGRQFLLEAMGNLAAPSTNHSTGLALLPWLNLTLVEVEVAWGNGQVDITTLHCLQSGEFSRGPAYIYEQPGNYTIVVSARNSISSAAANVSLVVALPSPTGLNVDVAYGPSSRPTCVPRARAAPAEPVPTSSPAGTPLPIFLGEPYRLEAFVVTGRNITFRWRFAGVGGGADAVSRAPDDCDEHNGTLCSRDSQIHTFAEEGAFTVEVIASNIHGAVSKSIEVVVVPKLLANFTLRVAGGPAWDTRTPVELSTSVVTTCRHELELLAFLEPGVVHRHALRDSYSAFIGGLGHVNLAQSYGEDDCELRLTLRHRYPVAGTYRVFIVLAAGNLSAEAALPEPVRVYNLVKKFDIDGPAVVSTLDGARVYAMRNFSDGIEPTARPENFTECEYLWEVTTPHGELVLENTTQLLYDFEEVGKYLINASFTNPVSRASDFLEVVVQEPVSALTLHSPSPHVIATGTAVTANATLATGTNVDFLWTFDSGEAPMSTGGNTFAEHVYTRSGVYGLSVAANNAVGFELATLPARFTVQRPVEGVAVSVPSTVTAGVPTDFAVTLTEATDLTLTVSVDSELILSVAVDEWWQQQQQQEDGVPGLVTLDLSWVFNGTGQHQLRADVSNNVSHVSHSASVMVVPELTVAAINASQPAVVGQQLLLLATVNGQVWRAREYVYSWTLPTSLEAPLGETAAPPSHPPDSVAPGRELASGSPLLGVLCRRAGPALVAVSVSNGAAAVTGQLLLNVSEGGEGGGPTPGPRLLHATYWEVGRQLDFTLVNILSSGVYNISFGDKQYLLINTTSFLNQSFAHTYARPGLYAVEAWSQGAVRARSLVQLLLPPQGLRIAGADRVVALPSSGLAVPVSLSAELANGSNAVYRWEVYGPNASEARTGSSKFQLEVNATGTYEVRLMATNELGSAGAGAWLRAERPFTALALSFLHLDVSAPARFSLAVAPAQEFTLLLDFGDGVREELSSGRLGSALAWVAECPGDDLFAERWGCYNFTVAHRYDAAGRFQVNATVRNDVSSRSASLLASLPDSAWHLRLVLNSAYSVPLWGVINATASVESAAGGVNFTWRVETPWHVPLDCSIEASDGLHSTVVCPAVEINDYAVSVTAESALLDKSASASLDRPVRVLPPITNVELLYPFSKSLNRYVNFATLNEHLNGSWQTELQVFEARANPAFPMSFLFTLGNISQLVEALMGFEPYASATWQHTFTEEGAYNVTVTALNELESIANMPDPFYVQRAPAGLSIDTPLSAVPHGEPVSCSARLRFGSEPLYNWSMGDETNYLAAGPQVQHMYTSTGLYNVTVVAYNLVGSLNATAQLSVQNAMHAVMIETTSKYFAVKSTVSFSVIPADTVSVTFEWHFGDGTDPVTVRLPYATYSYEYARRYNVSVRACNGISCTVSNVLSLEVQQPVAINSLMVNGTKRVPGLLLGRPVTFQIFMNSNSALRYNWSFGDGDVRTGNSSEVHTYQRQGEFEVEVTVWNDVSSGQLQKTVFVVLEPCSPPLVKLHVSLPIKARAHKSTADLNARALEPFHTRSAFQPHSTLQTENVFC</sequence>
<dbReference type="PROSITE" id="PS50093">
    <property type="entry name" value="PKD"/>
    <property type="match status" value="4"/>
</dbReference>
<evidence type="ECO:0000256" key="6">
    <source>
        <dbReference type="SAM" id="SignalP"/>
    </source>
</evidence>
<dbReference type="InterPro" id="IPR000601">
    <property type="entry name" value="PKD_dom"/>
</dbReference>
<evidence type="ECO:0000256" key="5">
    <source>
        <dbReference type="ARBA" id="ARBA00023136"/>
    </source>
</evidence>
<dbReference type="Pfam" id="PF00801">
    <property type="entry name" value="PKD"/>
    <property type="match status" value="7"/>
</dbReference>
<feature type="domain" description="PKD" evidence="7">
    <location>
        <begin position="1598"/>
        <end position="1659"/>
    </location>
</feature>
<feature type="domain" description="WSC" evidence="8">
    <location>
        <begin position="44"/>
        <end position="146"/>
    </location>
</feature>
<dbReference type="SUPFAM" id="SSF49299">
    <property type="entry name" value="PKD domain"/>
    <property type="match status" value="6"/>
</dbReference>
<feature type="domain" description="PKD" evidence="7">
    <location>
        <begin position="1433"/>
        <end position="1487"/>
    </location>
</feature>
<organism evidence="9 10">
    <name type="scientific">Petromyzon marinus</name>
    <name type="common">Sea lamprey</name>
    <dbReference type="NCBI Taxonomy" id="7757"/>
    <lineage>
        <taxon>Eukaryota</taxon>
        <taxon>Metazoa</taxon>
        <taxon>Chordata</taxon>
        <taxon>Craniata</taxon>
        <taxon>Vertebrata</taxon>
        <taxon>Cyclostomata</taxon>
        <taxon>Hyperoartia</taxon>
        <taxon>Petromyzontiformes</taxon>
        <taxon>Petromyzontidae</taxon>
        <taxon>Petromyzon</taxon>
    </lineage>
</organism>
<dbReference type="InterPro" id="IPR022409">
    <property type="entry name" value="PKD/Chitinase_dom"/>
</dbReference>
<feature type="domain" description="PKD" evidence="7">
    <location>
        <begin position="1491"/>
        <end position="1579"/>
    </location>
</feature>
<dbReference type="RefSeq" id="XP_032807637.1">
    <property type="nucleotide sequence ID" value="XM_032951746.1"/>
</dbReference>
<evidence type="ECO:0000313" key="9">
    <source>
        <dbReference type="Proteomes" id="UP001318040"/>
    </source>
</evidence>
<dbReference type="PROSITE" id="PS51212">
    <property type="entry name" value="WSC"/>
    <property type="match status" value="1"/>
</dbReference>
<protein>
    <submittedName>
        <fullName evidence="10">Polycystin-1-like</fullName>
    </submittedName>
</protein>
<keyword evidence="2" id="KW-0812">Transmembrane</keyword>
<dbReference type="SMART" id="SM00089">
    <property type="entry name" value="PKD"/>
    <property type="match status" value="7"/>
</dbReference>
<dbReference type="PANTHER" id="PTHR46730">
    <property type="entry name" value="POLYCYSTIN-1"/>
    <property type="match status" value="1"/>
</dbReference>
<accession>A0AAJ7WRZ4</accession>
<evidence type="ECO:0000313" key="10">
    <source>
        <dbReference type="RefSeq" id="XP_032807637.1"/>
    </source>
</evidence>